<evidence type="ECO:0000256" key="10">
    <source>
        <dbReference type="ARBA" id="ARBA00022989"/>
    </source>
</evidence>
<dbReference type="Pfam" id="PF03372">
    <property type="entry name" value="Exo_endo_phos"/>
    <property type="match status" value="1"/>
</dbReference>
<dbReference type="AlphaFoldDB" id="A0A0C3KWC4"/>
<protein>
    <recommendedName>
        <fullName evidence="14">Endonuclease/exonuclease/phosphatase domain-containing protein</fullName>
    </recommendedName>
</protein>
<proteinExistence type="inferred from homology"/>
<dbReference type="GO" id="GO:0006665">
    <property type="term" value="P:sphingolipid metabolic process"/>
    <property type="evidence" value="ECO:0007669"/>
    <property type="project" value="UniProtKB-KW"/>
</dbReference>
<dbReference type="PANTHER" id="PTHR16320">
    <property type="entry name" value="SPHINGOMYELINASE FAMILY MEMBER"/>
    <property type="match status" value="1"/>
</dbReference>
<evidence type="ECO:0000256" key="5">
    <source>
        <dbReference type="ARBA" id="ARBA00022692"/>
    </source>
</evidence>
<gene>
    <name evidence="15" type="ORF">M407DRAFT_24916</name>
</gene>
<comment type="pathway">
    <text evidence="2">Lipid metabolism; sphingolipid metabolism.</text>
</comment>
<dbReference type="GO" id="GO:0016020">
    <property type="term" value="C:membrane"/>
    <property type="evidence" value="ECO:0007669"/>
    <property type="project" value="UniProtKB-SubCell"/>
</dbReference>
<accession>A0A0C3KWC4</accession>
<evidence type="ECO:0000256" key="1">
    <source>
        <dbReference type="ARBA" id="ARBA00004141"/>
    </source>
</evidence>
<dbReference type="InterPro" id="IPR038772">
    <property type="entry name" value="Sph/SMPD2-like"/>
</dbReference>
<evidence type="ECO:0000256" key="11">
    <source>
        <dbReference type="ARBA" id="ARBA00023098"/>
    </source>
</evidence>
<feature type="transmembrane region" description="Helical" evidence="13">
    <location>
        <begin position="414"/>
        <end position="437"/>
    </location>
</feature>
<comment type="similarity">
    <text evidence="4">Belongs to the neutral sphingomyelinase family.</text>
</comment>
<dbReference type="InterPro" id="IPR005135">
    <property type="entry name" value="Endo/exonuclease/phosphatase"/>
</dbReference>
<comment type="pathway">
    <text evidence="3">Sphingolipid metabolism.</text>
</comment>
<keyword evidence="6" id="KW-0479">Metal-binding</keyword>
<organism evidence="15 16">
    <name type="scientific">Tulasnella calospora MUT 4182</name>
    <dbReference type="NCBI Taxonomy" id="1051891"/>
    <lineage>
        <taxon>Eukaryota</taxon>
        <taxon>Fungi</taxon>
        <taxon>Dikarya</taxon>
        <taxon>Basidiomycota</taxon>
        <taxon>Agaricomycotina</taxon>
        <taxon>Agaricomycetes</taxon>
        <taxon>Cantharellales</taxon>
        <taxon>Tulasnellaceae</taxon>
        <taxon>Tulasnella</taxon>
    </lineage>
</organism>
<dbReference type="SUPFAM" id="SSF56219">
    <property type="entry name" value="DNase I-like"/>
    <property type="match status" value="1"/>
</dbReference>
<reference evidence="16" key="2">
    <citation type="submission" date="2015-01" db="EMBL/GenBank/DDBJ databases">
        <title>Evolutionary Origins and Diversification of the Mycorrhizal Mutualists.</title>
        <authorList>
            <consortium name="DOE Joint Genome Institute"/>
            <consortium name="Mycorrhizal Genomics Consortium"/>
            <person name="Kohler A."/>
            <person name="Kuo A."/>
            <person name="Nagy L.G."/>
            <person name="Floudas D."/>
            <person name="Copeland A."/>
            <person name="Barry K.W."/>
            <person name="Cichocki N."/>
            <person name="Veneault-Fourrey C."/>
            <person name="LaButti K."/>
            <person name="Lindquist E.A."/>
            <person name="Lipzen A."/>
            <person name="Lundell T."/>
            <person name="Morin E."/>
            <person name="Murat C."/>
            <person name="Riley R."/>
            <person name="Ohm R."/>
            <person name="Sun H."/>
            <person name="Tunlid A."/>
            <person name="Henrissat B."/>
            <person name="Grigoriev I.V."/>
            <person name="Hibbett D.S."/>
            <person name="Martin F."/>
        </authorList>
    </citation>
    <scope>NUCLEOTIDE SEQUENCE [LARGE SCALE GENOMIC DNA]</scope>
    <source>
        <strain evidence="16">MUT 4182</strain>
    </source>
</reference>
<dbReference type="HOGENOM" id="CLU_034001_2_0_1"/>
<dbReference type="GO" id="GO:0046872">
    <property type="term" value="F:metal ion binding"/>
    <property type="evidence" value="ECO:0007669"/>
    <property type="project" value="UniProtKB-KW"/>
</dbReference>
<comment type="subcellular location">
    <subcellularLocation>
        <location evidence="1">Membrane</location>
        <topology evidence="1">Multi-pass membrane protein</topology>
    </subcellularLocation>
</comment>
<dbReference type="GO" id="GO:0004767">
    <property type="term" value="F:sphingomyelin phosphodiesterase activity"/>
    <property type="evidence" value="ECO:0007669"/>
    <property type="project" value="InterPro"/>
</dbReference>
<name>A0A0C3KWC4_9AGAM</name>
<feature type="domain" description="Endonuclease/exonuclease/phosphatase" evidence="14">
    <location>
        <begin position="24"/>
        <end position="307"/>
    </location>
</feature>
<keyword evidence="10 13" id="KW-1133">Transmembrane helix</keyword>
<keyword evidence="8" id="KW-0460">Magnesium</keyword>
<sequence>MSQSNSQIKVLSLNSRRGLKYVSKDRQPRIQAIAEVLSTLDYDLVCLQELWVHADFQLIRNRVSKTLPYAKFFFSGALGSGLAILTRFPIVETSIRPYSLNGSPLDVAGGDFFVGKSIVSAVVEHPLLGECEVFNTHMYARGGDDGEESNRAHRIVGAWQFGNLIRASARRGRYVIATGDFNSIPSTLPITIVRSHGGLVDAWMASHDSSLFPTETVFSPQLAVRDYGITCDSPLNTYSAGKPLSDVAKRFQGKRLDYVFYRQPQTPPASSARSTSSSSPSWELFCVKSEVVLTGLVPGRPFSYSDHFGLEAILEIRHSRPVARSPPLTMDGFGVTTGLEASTASLRSSSAIPLEDFCAAELSSHSLSAALNALGIAYRRARRKSTMELAGFGAVLLVAICLVAGSAWQPRSEFNPIMVFVAVALGWAGTTLLYSGFIHGNYEVNMLVNAIEEMEMLRAQRSDRASSSDSRTSSPRR</sequence>
<evidence type="ECO:0000256" key="3">
    <source>
        <dbReference type="ARBA" id="ARBA00004991"/>
    </source>
</evidence>
<evidence type="ECO:0000259" key="14">
    <source>
        <dbReference type="Pfam" id="PF03372"/>
    </source>
</evidence>
<evidence type="ECO:0000256" key="2">
    <source>
        <dbReference type="ARBA" id="ARBA00004760"/>
    </source>
</evidence>
<dbReference type="OrthoDB" id="387657at2759"/>
<evidence type="ECO:0000256" key="4">
    <source>
        <dbReference type="ARBA" id="ARBA00006335"/>
    </source>
</evidence>
<evidence type="ECO:0000256" key="8">
    <source>
        <dbReference type="ARBA" id="ARBA00022842"/>
    </source>
</evidence>
<dbReference type="InterPro" id="IPR036691">
    <property type="entry name" value="Endo/exonu/phosph_ase_sf"/>
</dbReference>
<evidence type="ECO:0000313" key="15">
    <source>
        <dbReference type="EMBL" id="KIO25758.1"/>
    </source>
</evidence>
<keyword evidence="11" id="KW-0443">Lipid metabolism</keyword>
<keyword evidence="16" id="KW-1185">Reference proteome</keyword>
<evidence type="ECO:0000256" key="9">
    <source>
        <dbReference type="ARBA" id="ARBA00022919"/>
    </source>
</evidence>
<dbReference type="Gene3D" id="3.60.10.10">
    <property type="entry name" value="Endonuclease/exonuclease/phosphatase"/>
    <property type="match status" value="1"/>
</dbReference>
<dbReference type="STRING" id="1051891.A0A0C3KWC4"/>
<keyword evidence="7" id="KW-0378">Hydrolase</keyword>
<evidence type="ECO:0000256" key="12">
    <source>
        <dbReference type="ARBA" id="ARBA00023136"/>
    </source>
</evidence>
<keyword evidence="12 13" id="KW-0472">Membrane</keyword>
<evidence type="ECO:0000256" key="7">
    <source>
        <dbReference type="ARBA" id="ARBA00022801"/>
    </source>
</evidence>
<keyword evidence="9" id="KW-0746">Sphingolipid metabolism</keyword>
<keyword evidence="5 13" id="KW-0812">Transmembrane</keyword>
<dbReference type="PANTHER" id="PTHR16320:SF24">
    <property type="entry name" value="PHOSPHODIESTERASE, PUTATIVE-RELATED"/>
    <property type="match status" value="1"/>
</dbReference>
<dbReference type="EMBL" id="KN823036">
    <property type="protein sequence ID" value="KIO25758.1"/>
    <property type="molecule type" value="Genomic_DNA"/>
</dbReference>
<evidence type="ECO:0000256" key="13">
    <source>
        <dbReference type="SAM" id="Phobius"/>
    </source>
</evidence>
<evidence type="ECO:0000313" key="16">
    <source>
        <dbReference type="Proteomes" id="UP000054248"/>
    </source>
</evidence>
<evidence type="ECO:0000256" key="6">
    <source>
        <dbReference type="ARBA" id="ARBA00022723"/>
    </source>
</evidence>
<reference evidence="15 16" key="1">
    <citation type="submission" date="2014-04" db="EMBL/GenBank/DDBJ databases">
        <authorList>
            <consortium name="DOE Joint Genome Institute"/>
            <person name="Kuo A."/>
            <person name="Girlanda M."/>
            <person name="Perotto S."/>
            <person name="Kohler A."/>
            <person name="Nagy L.G."/>
            <person name="Floudas D."/>
            <person name="Copeland A."/>
            <person name="Barry K.W."/>
            <person name="Cichocki N."/>
            <person name="Veneault-Fourrey C."/>
            <person name="LaButti K."/>
            <person name="Lindquist E.A."/>
            <person name="Lipzen A."/>
            <person name="Lundell T."/>
            <person name="Morin E."/>
            <person name="Murat C."/>
            <person name="Sun H."/>
            <person name="Tunlid A."/>
            <person name="Henrissat B."/>
            <person name="Grigoriev I.V."/>
            <person name="Hibbett D.S."/>
            <person name="Martin F."/>
            <person name="Nordberg H.P."/>
            <person name="Cantor M.N."/>
            <person name="Hua S.X."/>
        </authorList>
    </citation>
    <scope>NUCLEOTIDE SEQUENCE [LARGE SCALE GENOMIC DNA]</scope>
    <source>
        <strain evidence="15 16">MUT 4182</strain>
    </source>
</reference>
<dbReference type="Proteomes" id="UP000054248">
    <property type="component" value="Unassembled WGS sequence"/>
</dbReference>
<feature type="transmembrane region" description="Helical" evidence="13">
    <location>
        <begin position="389"/>
        <end position="408"/>
    </location>
</feature>